<evidence type="ECO:0000313" key="1">
    <source>
        <dbReference type="EMBL" id="QDT54724.1"/>
    </source>
</evidence>
<proteinExistence type="predicted"/>
<dbReference type="AlphaFoldDB" id="A0A517SF04"/>
<name>A0A517SF04_9PLAN</name>
<dbReference type="EMBL" id="CP036271">
    <property type="protein sequence ID" value="QDT54724.1"/>
    <property type="molecule type" value="Genomic_DNA"/>
</dbReference>
<dbReference type="RefSeq" id="WP_145030561.1">
    <property type="nucleotide sequence ID" value="NZ_CP036271.1"/>
</dbReference>
<sequence length="252" mass="27723">MSEVLVFTPRAEETTLPNPWLRLPAGLAAITADPIDWGRVHSAGESDSRDLWENVATAARLGNLQLTAAEPLSTPPTLPSLAPSDRPGPAWLRAAVDECGTLTGGPVQSKIDLIALQAGLLQMTGDLTASHEHSQSIEGRGKQRAGDYWHAINHRREPDDGNAKYWFRQVGNHPLLTELGQIVPALADGFSPAVREQGLSLVERGRLEPFRFVDLASQARRRRDEELTAFAERLQWVEMVLLLESTRRDAFG</sequence>
<reference evidence="1 2" key="1">
    <citation type="submission" date="2019-02" db="EMBL/GenBank/DDBJ databases">
        <title>Deep-cultivation of Planctomycetes and their phenomic and genomic characterization uncovers novel biology.</title>
        <authorList>
            <person name="Wiegand S."/>
            <person name="Jogler M."/>
            <person name="Boedeker C."/>
            <person name="Pinto D."/>
            <person name="Vollmers J."/>
            <person name="Rivas-Marin E."/>
            <person name="Kohn T."/>
            <person name="Peeters S.H."/>
            <person name="Heuer A."/>
            <person name="Rast P."/>
            <person name="Oberbeckmann S."/>
            <person name="Bunk B."/>
            <person name="Jeske O."/>
            <person name="Meyerdierks A."/>
            <person name="Storesund J.E."/>
            <person name="Kallscheuer N."/>
            <person name="Luecker S."/>
            <person name="Lage O.M."/>
            <person name="Pohl T."/>
            <person name="Merkel B.J."/>
            <person name="Hornburger P."/>
            <person name="Mueller R.-W."/>
            <person name="Bruemmer F."/>
            <person name="Labrenz M."/>
            <person name="Spormann A.M."/>
            <person name="Op den Camp H."/>
            <person name="Overmann J."/>
            <person name="Amann R."/>
            <person name="Jetten M.S.M."/>
            <person name="Mascher T."/>
            <person name="Medema M.H."/>
            <person name="Devos D.P."/>
            <person name="Kaster A.-K."/>
            <person name="Ovreas L."/>
            <person name="Rohde M."/>
            <person name="Galperin M.Y."/>
            <person name="Jogler C."/>
        </authorList>
    </citation>
    <scope>NUCLEOTIDE SEQUENCE [LARGE SCALE GENOMIC DNA]</scope>
    <source>
        <strain evidence="1 2">Pan44</strain>
    </source>
</reference>
<organism evidence="1 2">
    <name type="scientific">Caulifigura coniformis</name>
    <dbReference type="NCBI Taxonomy" id="2527983"/>
    <lineage>
        <taxon>Bacteria</taxon>
        <taxon>Pseudomonadati</taxon>
        <taxon>Planctomycetota</taxon>
        <taxon>Planctomycetia</taxon>
        <taxon>Planctomycetales</taxon>
        <taxon>Planctomycetaceae</taxon>
        <taxon>Caulifigura</taxon>
    </lineage>
</organism>
<gene>
    <name evidence="1" type="ORF">Pan44_27590</name>
</gene>
<dbReference type="OrthoDB" id="370799at2"/>
<dbReference type="KEGG" id="ccos:Pan44_27590"/>
<keyword evidence="2" id="KW-1185">Reference proteome</keyword>
<protein>
    <submittedName>
        <fullName evidence="1">Uncharacterized protein</fullName>
    </submittedName>
</protein>
<dbReference type="Proteomes" id="UP000315700">
    <property type="component" value="Chromosome"/>
</dbReference>
<dbReference type="InParanoid" id="A0A517SF04"/>
<accession>A0A517SF04</accession>
<evidence type="ECO:0000313" key="2">
    <source>
        <dbReference type="Proteomes" id="UP000315700"/>
    </source>
</evidence>